<proteinExistence type="predicted"/>
<protein>
    <submittedName>
        <fullName evidence="1">Uncharacterized protein</fullName>
    </submittedName>
</protein>
<gene>
    <name evidence="1" type="ORF">CDL18_14105</name>
</gene>
<accession>A0A2N5NEN7</accession>
<reference evidence="1 2" key="1">
    <citation type="journal article" date="2017" name="Genome Med.">
        <title>A novel Ruminococcus gnavus clade enriched in inflammatory bowel disease patients.</title>
        <authorList>
            <person name="Hall A.B."/>
            <person name="Yassour M."/>
            <person name="Sauk J."/>
            <person name="Garner A."/>
            <person name="Jiang X."/>
            <person name="Arthur T."/>
            <person name="Lagoudas G.K."/>
            <person name="Vatanen T."/>
            <person name="Fornelos N."/>
            <person name="Wilson R."/>
            <person name="Bertha M."/>
            <person name="Cohen M."/>
            <person name="Garber J."/>
            <person name="Khalili H."/>
            <person name="Gevers D."/>
            <person name="Ananthakrishnan A.N."/>
            <person name="Kugathasan S."/>
            <person name="Lander E.S."/>
            <person name="Blainey P."/>
            <person name="Vlamakis H."/>
            <person name="Xavier R.J."/>
            <person name="Huttenhower C."/>
        </authorList>
    </citation>
    <scope>NUCLEOTIDE SEQUENCE [LARGE SCALE GENOMIC DNA]</scope>
    <source>
        <strain evidence="1 2">RJX1118</strain>
    </source>
</reference>
<name>A0A2N5NEN7_MEDGN</name>
<organism evidence="1 2">
    <name type="scientific">Mediterraneibacter gnavus</name>
    <name type="common">Ruminococcus gnavus</name>
    <dbReference type="NCBI Taxonomy" id="33038"/>
    <lineage>
        <taxon>Bacteria</taxon>
        <taxon>Bacillati</taxon>
        <taxon>Bacillota</taxon>
        <taxon>Clostridia</taxon>
        <taxon>Lachnospirales</taxon>
        <taxon>Lachnospiraceae</taxon>
        <taxon>Mediterraneibacter</taxon>
    </lineage>
</organism>
<dbReference type="EMBL" id="NIHM01000027">
    <property type="protein sequence ID" value="PLT52681.1"/>
    <property type="molecule type" value="Genomic_DNA"/>
</dbReference>
<evidence type="ECO:0000313" key="2">
    <source>
        <dbReference type="Proteomes" id="UP000234849"/>
    </source>
</evidence>
<sequence>MRIKHYYCLKNKFGLLRFLNRYEIPYQTEDSFEVLGTSVQVSDKEYLFELYEDQKVYEKFKQQFPFVSRLDSITTCEYSQGEIEEAQWLFVRNKSVKVQWEYDEYAFQRSCGYKRPFQKEMEYRHEEQIGYLSVTKPVRWGTRQFFSGPNAADELLFCSDRTRRILGSVWKGLEFWPVKKYASQGQIKDLYQLYFAEILPMEAITNKPIISCPKCGKAMIRIPNPVQKLVLDKNYLKDQTHVYKTGDVLTEQKRGYHTSSFNIVSQEFYQYCERYGMNRSMVYEPVKML</sequence>
<comment type="caution">
    <text evidence="1">The sequence shown here is derived from an EMBL/GenBank/DDBJ whole genome shotgun (WGS) entry which is preliminary data.</text>
</comment>
<dbReference type="RefSeq" id="WP_101880232.1">
    <property type="nucleotide sequence ID" value="NZ_NIHM01000027.1"/>
</dbReference>
<evidence type="ECO:0000313" key="1">
    <source>
        <dbReference type="EMBL" id="PLT52681.1"/>
    </source>
</evidence>
<dbReference type="Proteomes" id="UP000234849">
    <property type="component" value="Unassembled WGS sequence"/>
</dbReference>
<dbReference type="AlphaFoldDB" id="A0A2N5NEN7"/>